<dbReference type="RefSeq" id="WP_149476609.1">
    <property type="nucleotide sequence ID" value="NZ_JAGGMB010000013.1"/>
</dbReference>
<comment type="caution">
    <text evidence="1">The sequence shown here is derived from an EMBL/GenBank/DDBJ whole genome shotgun (WGS) entry which is preliminary data.</text>
</comment>
<dbReference type="EMBL" id="JAGGMB010000013">
    <property type="protein sequence ID" value="MBP2079191.1"/>
    <property type="molecule type" value="Genomic_DNA"/>
</dbReference>
<evidence type="ECO:0000313" key="1">
    <source>
        <dbReference type="EMBL" id="MBP2079191.1"/>
    </source>
</evidence>
<proteinExistence type="predicted"/>
<dbReference type="OrthoDB" id="1929578at2"/>
<gene>
    <name evidence="1" type="ORF">J2Z64_003462</name>
</gene>
<organism evidence="1 2">
    <name type="scientific">Oceanobacillus polygoni</name>
    <dbReference type="NCBI Taxonomy" id="1235259"/>
    <lineage>
        <taxon>Bacteria</taxon>
        <taxon>Bacillati</taxon>
        <taxon>Bacillota</taxon>
        <taxon>Bacilli</taxon>
        <taxon>Bacillales</taxon>
        <taxon>Bacillaceae</taxon>
        <taxon>Oceanobacillus</taxon>
    </lineage>
</organism>
<dbReference type="AlphaFoldDB" id="A0A9X0YW99"/>
<name>A0A9X0YW99_9BACI</name>
<dbReference type="Proteomes" id="UP001138793">
    <property type="component" value="Unassembled WGS sequence"/>
</dbReference>
<evidence type="ECO:0000313" key="2">
    <source>
        <dbReference type="Proteomes" id="UP001138793"/>
    </source>
</evidence>
<sequence>MREEIMKQPKEEAEKVLELQNYYFDKGVVRGFERGIEHGIDQGKKAQAIEVAKKLLSKEMPLGILRK</sequence>
<reference evidence="1" key="1">
    <citation type="submission" date="2021-03" db="EMBL/GenBank/DDBJ databases">
        <title>Genomic Encyclopedia of Type Strains, Phase IV (KMG-IV): sequencing the most valuable type-strain genomes for metagenomic binning, comparative biology and taxonomic classification.</title>
        <authorList>
            <person name="Goeker M."/>
        </authorList>
    </citation>
    <scope>NUCLEOTIDE SEQUENCE</scope>
    <source>
        <strain evidence="1">DSM 107338</strain>
    </source>
</reference>
<protein>
    <recommendedName>
        <fullName evidence="3">Transposase</fullName>
    </recommendedName>
</protein>
<accession>A0A9X0YW99</accession>
<keyword evidence="2" id="KW-1185">Reference proteome</keyword>
<evidence type="ECO:0008006" key="3">
    <source>
        <dbReference type="Google" id="ProtNLM"/>
    </source>
</evidence>